<reference evidence="1" key="1">
    <citation type="submission" date="2014-11" db="EMBL/GenBank/DDBJ databases">
        <authorList>
            <person name="Amaro Gonzalez C."/>
        </authorList>
    </citation>
    <scope>NUCLEOTIDE SEQUENCE</scope>
</reference>
<organism evidence="1">
    <name type="scientific">Anguilla anguilla</name>
    <name type="common">European freshwater eel</name>
    <name type="synonym">Muraena anguilla</name>
    <dbReference type="NCBI Taxonomy" id="7936"/>
    <lineage>
        <taxon>Eukaryota</taxon>
        <taxon>Metazoa</taxon>
        <taxon>Chordata</taxon>
        <taxon>Craniata</taxon>
        <taxon>Vertebrata</taxon>
        <taxon>Euteleostomi</taxon>
        <taxon>Actinopterygii</taxon>
        <taxon>Neopterygii</taxon>
        <taxon>Teleostei</taxon>
        <taxon>Anguilliformes</taxon>
        <taxon>Anguillidae</taxon>
        <taxon>Anguilla</taxon>
    </lineage>
</organism>
<sequence>MLFFRGITEAPLHSAKKKKVFHQNKKRLKVTVWQPPRVLSPQGPTLPRSFLCSLYLRDYK</sequence>
<dbReference type="EMBL" id="GBXM01018776">
    <property type="protein sequence ID" value="JAH89801.1"/>
    <property type="molecule type" value="Transcribed_RNA"/>
</dbReference>
<protein>
    <submittedName>
        <fullName evidence="1">Uncharacterized protein</fullName>
    </submittedName>
</protein>
<name>A0A0E9WHQ1_ANGAN</name>
<reference evidence="1" key="2">
    <citation type="journal article" date="2015" name="Fish Shellfish Immunol.">
        <title>Early steps in the European eel (Anguilla anguilla)-Vibrio vulnificus interaction in the gills: Role of the RtxA13 toxin.</title>
        <authorList>
            <person name="Callol A."/>
            <person name="Pajuelo D."/>
            <person name="Ebbesson L."/>
            <person name="Teles M."/>
            <person name="MacKenzie S."/>
            <person name="Amaro C."/>
        </authorList>
    </citation>
    <scope>NUCLEOTIDE SEQUENCE</scope>
</reference>
<accession>A0A0E9WHQ1</accession>
<dbReference type="AlphaFoldDB" id="A0A0E9WHQ1"/>
<evidence type="ECO:0000313" key="1">
    <source>
        <dbReference type="EMBL" id="JAH89801.1"/>
    </source>
</evidence>
<proteinExistence type="predicted"/>